<dbReference type="InterPro" id="IPR011659">
    <property type="entry name" value="WD40"/>
</dbReference>
<name>A0ABR7V9T2_9FLAO</name>
<evidence type="ECO:0000256" key="3">
    <source>
        <dbReference type="SAM" id="SignalP"/>
    </source>
</evidence>
<dbReference type="Pfam" id="PF07676">
    <property type="entry name" value="PD40"/>
    <property type="match status" value="7"/>
</dbReference>
<organism evidence="4 5">
    <name type="scientific">Maribacter arenosus</name>
    <dbReference type="NCBI Taxonomy" id="1854708"/>
    <lineage>
        <taxon>Bacteria</taxon>
        <taxon>Pseudomonadati</taxon>
        <taxon>Bacteroidota</taxon>
        <taxon>Flavobacteriia</taxon>
        <taxon>Flavobacteriales</taxon>
        <taxon>Flavobacteriaceae</taxon>
        <taxon>Maribacter</taxon>
    </lineage>
</organism>
<keyword evidence="2" id="KW-0472">Membrane</keyword>
<evidence type="ECO:0000256" key="1">
    <source>
        <dbReference type="ARBA" id="ARBA00009820"/>
    </source>
</evidence>
<dbReference type="Proteomes" id="UP000598350">
    <property type="component" value="Unassembled WGS sequence"/>
</dbReference>
<dbReference type="EMBL" id="JABTCG010000001">
    <property type="protein sequence ID" value="MBD0849312.1"/>
    <property type="molecule type" value="Genomic_DNA"/>
</dbReference>
<keyword evidence="2" id="KW-0812">Transmembrane</keyword>
<feature type="transmembrane region" description="Helical" evidence="2">
    <location>
        <begin position="452"/>
        <end position="471"/>
    </location>
</feature>
<accession>A0ABR7V9T2</accession>
<dbReference type="PANTHER" id="PTHR36842">
    <property type="entry name" value="PROTEIN TOLB HOMOLOG"/>
    <property type="match status" value="1"/>
</dbReference>
<evidence type="ECO:0000256" key="2">
    <source>
        <dbReference type="SAM" id="Phobius"/>
    </source>
</evidence>
<dbReference type="InterPro" id="IPR011042">
    <property type="entry name" value="6-blade_b-propeller_TolB-like"/>
</dbReference>
<protein>
    <submittedName>
        <fullName evidence="4">PD40 domain-containing protein</fullName>
    </submittedName>
</protein>
<reference evidence="4 5" key="1">
    <citation type="submission" date="2020-05" db="EMBL/GenBank/DDBJ databases">
        <title>The draft genome sequence of Maribacter arenosus CAU 1321.</title>
        <authorList>
            <person name="Mu L."/>
        </authorList>
    </citation>
    <scope>NUCLEOTIDE SEQUENCE [LARGE SCALE GENOMIC DNA]</scope>
    <source>
        <strain evidence="4 5">CAU 1321</strain>
    </source>
</reference>
<feature type="signal peptide" evidence="3">
    <location>
        <begin position="1"/>
        <end position="21"/>
    </location>
</feature>
<keyword evidence="3" id="KW-0732">Signal</keyword>
<comment type="similarity">
    <text evidence="1">Belongs to the TolB family.</text>
</comment>
<evidence type="ECO:0000313" key="5">
    <source>
        <dbReference type="Proteomes" id="UP000598350"/>
    </source>
</evidence>
<proteinExistence type="inferred from homology"/>
<dbReference type="SUPFAM" id="SSF69304">
    <property type="entry name" value="Tricorn protease N-terminal domain"/>
    <property type="match status" value="1"/>
</dbReference>
<dbReference type="SUPFAM" id="SSF82171">
    <property type="entry name" value="DPP6 N-terminal domain-like"/>
    <property type="match status" value="1"/>
</dbReference>
<dbReference type="PANTHER" id="PTHR36842:SF1">
    <property type="entry name" value="PROTEIN TOLB"/>
    <property type="match status" value="1"/>
</dbReference>
<sequence>MMKKILLISMLFWGIPPTLFSQSNDKIFYSSFRPEGWDIHLSKDNGKNFSAFTNHESLDYDAKISPDGEWVVFTSERNGPPQLFIKNIEGDTLPRLLVSSNSMQDQIDFSPDGKWIAFVSTHEGNADIYKLPFHPIDTLDVSQAQNLTNNAAGDFRPKYSNDGKTIAFSSDRDHPIKPHPFFAFAMQRTGDIYTIPANGGKATRLTESEGWDGSPSWSMDDNEIYFYSNRNGPPSLFKMTLNGEGQEAISPDGFSCFSPLLTSENTLLFTNLNDDNKAFSILGFDTETKVIDSTLVQDLDMFNIDYHFDGLMVFHGGKKPLETNQNKAGFEGDLVVKNGPETAMLIDRTIDLIGVRRAFAAPPSINGNEIIYDYSPARGPEDLITPYAFLLALLPLFAIVWLILGVVNSIKKRKEIPFWKYLLFSVIAVLIPVAIGVQVFNKLIAMALPINNVRWFALILCVLLALLGLSARYLYKKRKAANKHIAPLYKHYFLMFAVNGLIMAYVAMFCSSFFNVQPDFFSVDYTTKEVTHLFKFEPDPNLNPLLIRIIDTKFTPDGDYLQFSVGGFRTDPNVQGCVYRYHLKDKTLERITDLDSNNGFADFSKDNSSMVFRSGRTGTMDIFIKEDKTLTNLTNSPAKENFPVISHDGKKIAFCSDVNGTDINGVVKTMDIFISNRTADNSWSEPKQITTYKGQEGHPHFSPDGKWLIFSTEEYGINDEQPLVQSYIFSPQMYGEITAIRLEDGEQIRLTHNKWEDGAPLWISAN</sequence>
<feature type="chain" id="PRO_5045321348" evidence="3">
    <location>
        <begin position="22"/>
        <end position="766"/>
    </location>
</feature>
<dbReference type="RefSeq" id="WP_188312442.1">
    <property type="nucleotide sequence ID" value="NZ_JABTCG010000001.1"/>
</dbReference>
<keyword evidence="2" id="KW-1133">Transmembrane helix</keyword>
<comment type="caution">
    <text evidence="4">The sequence shown here is derived from an EMBL/GenBank/DDBJ whole genome shotgun (WGS) entry which is preliminary data.</text>
</comment>
<keyword evidence="5" id="KW-1185">Reference proteome</keyword>
<gene>
    <name evidence="4" type="ORF">HPE63_01410</name>
</gene>
<evidence type="ECO:0000313" key="4">
    <source>
        <dbReference type="EMBL" id="MBD0849312.1"/>
    </source>
</evidence>
<feature type="transmembrane region" description="Helical" evidence="2">
    <location>
        <begin position="387"/>
        <end position="407"/>
    </location>
</feature>
<feature type="transmembrane region" description="Helical" evidence="2">
    <location>
        <begin position="419"/>
        <end position="440"/>
    </location>
</feature>
<feature type="transmembrane region" description="Helical" evidence="2">
    <location>
        <begin position="492"/>
        <end position="514"/>
    </location>
</feature>
<dbReference type="Gene3D" id="2.120.10.30">
    <property type="entry name" value="TolB, C-terminal domain"/>
    <property type="match status" value="4"/>
</dbReference>